<dbReference type="RefSeq" id="WP_132208885.1">
    <property type="nucleotide sequence ID" value="NZ_SLWN01000003.1"/>
</dbReference>
<dbReference type="OrthoDB" id="3181909at2"/>
<dbReference type="AlphaFoldDB" id="A0A4R2HQT0"/>
<protein>
    <submittedName>
        <fullName evidence="2">Acetyl esterase</fullName>
    </submittedName>
</protein>
<comment type="caution">
    <text evidence="2">The sequence shown here is derived from an EMBL/GenBank/DDBJ whole genome shotgun (WGS) entry which is preliminary data.</text>
</comment>
<dbReference type="InterPro" id="IPR029058">
    <property type="entry name" value="AB_hydrolase_fold"/>
</dbReference>
<dbReference type="PANTHER" id="PTHR23024:SF24">
    <property type="entry name" value="ALPHA_BETA HYDROLASE FOLD-3 DOMAIN-CONTAINING PROTEIN"/>
    <property type="match status" value="1"/>
</dbReference>
<organism evidence="2 3">
    <name type="scientific">Kribbella steppae</name>
    <dbReference type="NCBI Taxonomy" id="2512223"/>
    <lineage>
        <taxon>Bacteria</taxon>
        <taxon>Bacillati</taxon>
        <taxon>Actinomycetota</taxon>
        <taxon>Actinomycetes</taxon>
        <taxon>Propionibacteriales</taxon>
        <taxon>Kribbellaceae</taxon>
        <taxon>Kribbella</taxon>
    </lineage>
</organism>
<dbReference type="GO" id="GO:0016787">
    <property type="term" value="F:hydrolase activity"/>
    <property type="evidence" value="ECO:0007669"/>
    <property type="project" value="InterPro"/>
</dbReference>
<evidence type="ECO:0000313" key="2">
    <source>
        <dbReference type="EMBL" id="TCO33427.1"/>
    </source>
</evidence>
<proteinExistence type="predicted"/>
<feature type="domain" description="Alpha/beta hydrolase fold-3" evidence="1">
    <location>
        <begin position="91"/>
        <end position="297"/>
    </location>
</feature>
<dbReference type="InterPro" id="IPR013094">
    <property type="entry name" value="AB_hydrolase_3"/>
</dbReference>
<reference evidence="2 3" key="1">
    <citation type="journal article" date="2015" name="Stand. Genomic Sci.">
        <title>Genomic Encyclopedia of Bacterial and Archaeal Type Strains, Phase III: the genomes of soil and plant-associated and newly described type strains.</title>
        <authorList>
            <person name="Whitman W.B."/>
            <person name="Woyke T."/>
            <person name="Klenk H.P."/>
            <person name="Zhou Y."/>
            <person name="Lilburn T.G."/>
            <person name="Beck B.J."/>
            <person name="De Vos P."/>
            <person name="Vandamme P."/>
            <person name="Eisen J.A."/>
            <person name="Garrity G."/>
            <person name="Hugenholtz P."/>
            <person name="Kyrpides N.C."/>
        </authorList>
    </citation>
    <scope>NUCLEOTIDE SEQUENCE [LARGE SCALE GENOMIC DNA]</scope>
    <source>
        <strain evidence="2 3">VKM Ac-2572</strain>
    </source>
</reference>
<accession>A0A4R2HQT0</accession>
<dbReference type="InterPro" id="IPR050466">
    <property type="entry name" value="Carboxylest/Gibb_receptor"/>
</dbReference>
<dbReference type="EMBL" id="SLWN01000003">
    <property type="protein sequence ID" value="TCO33427.1"/>
    <property type="molecule type" value="Genomic_DNA"/>
</dbReference>
<gene>
    <name evidence="2" type="ORF">EV652_103428</name>
</gene>
<keyword evidence="3" id="KW-1185">Reference proteome</keyword>
<sequence length="323" mass="34947">MSVTTTVQQPPLGIRLLHVVRKEPDYPALSIEELLAFRDAQNRKLASGLARVITGFPDRGAKIGWQQVALADRELPVRVYRPSRQGALPLVVHVHGGGFMGTAVQSDWINSHVAVQLPAVVVSVEHRLVDPKTPLSAAVDDGWDVLRHILDQPAQWGIDPARVAVFGESAGSMVAALSAIRARECGLPLRAQVLVNPCADLTSTALDYPSMTTYADSPTLTRSRIKMFRELAVPHSEDPRAVSPLYADDVSGLAPALVVIPVLDPVADHGRAYADRLREAGTPVQVSEHDRAGHAFLSMPNLVPQAKAARERITAFLRDHLAA</sequence>
<dbReference type="PANTHER" id="PTHR23024">
    <property type="entry name" value="ARYLACETAMIDE DEACETYLASE"/>
    <property type="match status" value="1"/>
</dbReference>
<dbReference type="SUPFAM" id="SSF53474">
    <property type="entry name" value="alpha/beta-Hydrolases"/>
    <property type="match status" value="1"/>
</dbReference>
<dbReference type="Pfam" id="PF07859">
    <property type="entry name" value="Abhydrolase_3"/>
    <property type="match status" value="1"/>
</dbReference>
<evidence type="ECO:0000259" key="1">
    <source>
        <dbReference type="Pfam" id="PF07859"/>
    </source>
</evidence>
<dbReference type="Gene3D" id="3.40.50.1820">
    <property type="entry name" value="alpha/beta hydrolase"/>
    <property type="match status" value="1"/>
</dbReference>
<name>A0A4R2HQT0_9ACTN</name>
<evidence type="ECO:0000313" key="3">
    <source>
        <dbReference type="Proteomes" id="UP000294508"/>
    </source>
</evidence>
<dbReference type="Proteomes" id="UP000294508">
    <property type="component" value="Unassembled WGS sequence"/>
</dbReference>